<evidence type="ECO:0000256" key="2">
    <source>
        <dbReference type="ARBA" id="ARBA00010157"/>
    </source>
</evidence>
<proteinExistence type="inferred from homology"/>
<evidence type="ECO:0000256" key="7">
    <source>
        <dbReference type="SAM" id="Phobius"/>
    </source>
</evidence>
<evidence type="ECO:0000256" key="6">
    <source>
        <dbReference type="ARBA" id="ARBA00023136"/>
    </source>
</evidence>
<feature type="transmembrane region" description="Helical" evidence="7">
    <location>
        <begin position="31"/>
        <end position="51"/>
    </location>
</feature>
<evidence type="ECO:0000313" key="10">
    <source>
        <dbReference type="Proteomes" id="UP000568050"/>
    </source>
</evidence>
<dbReference type="PANTHER" id="PTHR33406">
    <property type="entry name" value="MEMBRANE PROTEIN MJ1562-RELATED"/>
    <property type="match status" value="1"/>
</dbReference>
<feature type="transmembrane region" description="Helical" evidence="7">
    <location>
        <begin position="101"/>
        <end position="127"/>
    </location>
</feature>
<feature type="non-terminal residue" evidence="9">
    <location>
        <position position="1"/>
    </location>
</feature>
<feature type="transmembrane region" description="Helical" evidence="7">
    <location>
        <begin position="204"/>
        <end position="225"/>
    </location>
</feature>
<feature type="transmembrane region" description="Helical" evidence="7">
    <location>
        <begin position="483"/>
        <end position="508"/>
    </location>
</feature>
<dbReference type="Pfam" id="PF03176">
    <property type="entry name" value="MMPL"/>
    <property type="match status" value="2"/>
</dbReference>
<dbReference type="Gene3D" id="1.20.1640.10">
    <property type="entry name" value="Multidrug efflux transporter AcrB transmembrane domain"/>
    <property type="match status" value="2"/>
</dbReference>
<feature type="domain" description="SSD" evidence="8">
    <location>
        <begin position="29"/>
        <end position="158"/>
    </location>
</feature>
<feature type="transmembrane region" description="Helical" evidence="7">
    <location>
        <begin position="375"/>
        <end position="395"/>
    </location>
</feature>
<dbReference type="PROSITE" id="PS50156">
    <property type="entry name" value="SSD"/>
    <property type="match status" value="2"/>
</dbReference>
<feature type="transmembrane region" description="Helical" evidence="7">
    <location>
        <begin position="407"/>
        <end position="427"/>
    </location>
</feature>
<name>A0A839QVB9_9MICO</name>
<keyword evidence="10" id="KW-1185">Reference proteome</keyword>
<feature type="transmembrane region" description="Helical" evidence="7">
    <location>
        <begin position="6"/>
        <end position="24"/>
    </location>
</feature>
<comment type="caution">
    <text evidence="9">The sequence shown here is derived from an EMBL/GenBank/DDBJ whole genome shotgun (WGS) entry which is preliminary data.</text>
</comment>
<reference evidence="9 10" key="1">
    <citation type="submission" date="2020-08" db="EMBL/GenBank/DDBJ databases">
        <title>Sequencing the genomes of 1000 actinobacteria strains.</title>
        <authorList>
            <person name="Klenk H.-P."/>
        </authorList>
    </citation>
    <scope>NUCLEOTIDE SEQUENCE [LARGE SCALE GENOMIC DNA]</scope>
    <source>
        <strain evidence="9 10">DSM 23040</strain>
    </source>
</reference>
<dbReference type="GO" id="GO:0005886">
    <property type="term" value="C:plasma membrane"/>
    <property type="evidence" value="ECO:0007669"/>
    <property type="project" value="UniProtKB-SubCell"/>
</dbReference>
<dbReference type="EMBL" id="JACHWP010000023">
    <property type="protein sequence ID" value="MBB3024042.1"/>
    <property type="molecule type" value="Genomic_DNA"/>
</dbReference>
<keyword evidence="3" id="KW-1003">Cell membrane</keyword>
<dbReference type="InterPro" id="IPR004869">
    <property type="entry name" value="MMPL_dom"/>
</dbReference>
<evidence type="ECO:0000256" key="4">
    <source>
        <dbReference type="ARBA" id="ARBA00022692"/>
    </source>
</evidence>
<feature type="transmembrane region" description="Helical" evidence="7">
    <location>
        <begin position="133"/>
        <end position="160"/>
    </location>
</feature>
<feature type="domain" description="SSD" evidence="8">
    <location>
        <begin position="384"/>
        <end position="506"/>
    </location>
</feature>
<keyword evidence="5 7" id="KW-1133">Transmembrane helix</keyword>
<accession>A0A839QVB9</accession>
<dbReference type="AlphaFoldDB" id="A0A839QVB9"/>
<evidence type="ECO:0000259" key="8">
    <source>
        <dbReference type="PROSITE" id="PS50156"/>
    </source>
</evidence>
<feature type="transmembrane region" description="Helical" evidence="7">
    <location>
        <begin position="57"/>
        <end position="80"/>
    </location>
</feature>
<comment type="similarity">
    <text evidence="2">Belongs to the resistance-nodulation-cell division (RND) (TC 2.A.6) family. MmpL subfamily.</text>
</comment>
<dbReference type="InterPro" id="IPR050545">
    <property type="entry name" value="Mycobact_MmpL"/>
</dbReference>
<dbReference type="RefSeq" id="WP_183377322.1">
    <property type="nucleotide sequence ID" value="NZ_JACHWP010000023.1"/>
</dbReference>
<feature type="transmembrane region" description="Helical" evidence="7">
    <location>
        <begin position="349"/>
        <end position="368"/>
    </location>
</feature>
<organism evidence="9 10">
    <name type="scientific">Helcobacillus massiliensis</name>
    <dbReference type="NCBI Taxonomy" id="521392"/>
    <lineage>
        <taxon>Bacteria</taxon>
        <taxon>Bacillati</taxon>
        <taxon>Actinomycetota</taxon>
        <taxon>Actinomycetes</taxon>
        <taxon>Micrococcales</taxon>
        <taxon>Dermabacteraceae</taxon>
        <taxon>Helcobacillus</taxon>
    </lineage>
</organism>
<protein>
    <submittedName>
        <fullName evidence="9">RND superfamily putative drug exporter</fullName>
    </submittedName>
</protein>
<feature type="transmembrane region" description="Helical" evidence="7">
    <location>
        <begin position="448"/>
        <end position="477"/>
    </location>
</feature>
<keyword evidence="6 7" id="KW-0472">Membrane</keyword>
<sequence length="525" mass="53920">FVGADFTLLAVTIAVVAVLLLLTYRSPILWIVPLVVIALADGASSSLTSFLGEKLSLAFDAGVISVLVFGTGANYALLLISRYREELHVQQDQRSALATAWSRIIPAIVTSNVTVVLSLLTLMVALMPATRGLGIAAAAGLLLALLAVVFPLTALLALLGRGIFWPFIPRPAHHHEAQGGAEEEPRGLFAAVARAVTARPVISGLAALAILVAGGLGLVGTQIGLSQSEQFATASESRSGLETMAAHYPAGEAGPHTVVAPASAADGFLAKAKQVEGVQRAHVSGKPFTADGGTWVPISVTGTAEPETAAATAEVDALRSAATDTDPRILVGGTSAAAADVHDASVRDLTLIAPLIVLVVLVLLGVLLRSVVAPIVLMALTGVSTVGAIGIGTLLGEALFDWPGLDITVPLIAFLFLVALGVDYSIFLAHRIRQENRAHPMRSALVRAVSHTGVVITSAGVVLAAVFAALGVLPLVVLGQLGLIVGLGVLIDTVLVRTVLVPAVFTLIGDRVWWPTAAVQPGSTP</sequence>
<evidence type="ECO:0000256" key="3">
    <source>
        <dbReference type="ARBA" id="ARBA00022475"/>
    </source>
</evidence>
<evidence type="ECO:0000313" key="9">
    <source>
        <dbReference type="EMBL" id="MBB3024042.1"/>
    </source>
</evidence>
<keyword evidence="4 7" id="KW-0812">Transmembrane</keyword>
<gene>
    <name evidence="9" type="ORF">FHX50_002349</name>
</gene>
<evidence type="ECO:0000256" key="1">
    <source>
        <dbReference type="ARBA" id="ARBA00004651"/>
    </source>
</evidence>
<comment type="subcellular location">
    <subcellularLocation>
        <location evidence="1">Cell membrane</location>
        <topology evidence="1">Multi-pass membrane protein</topology>
    </subcellularLocation>
</comment>
<dbReference type="InterPro" id="IPR000731">
    <property type="entry name" value="SSD"/>
</dbReference>
<dbReference type="Proteomes" id="UP000568050">
    <property type="component" value="Unassembled WGS sequence"/>
</dbReference>
<dbReference type="SUPFAM" id="SSF82866">
    <property type="entry name" value="Multidrug efflux transporter AcrB transmembrane domain"/>
    <property type="match status" value="2"/>
</dbReference>
<evidence type="ECO:0000256" key="5">
    <source>
        <dbReference type="ARBA" id="ARBA00022989"/>
    </source>
</evidence>
<dbReference type="PANTHER" id="PTHR33406:SF6">
    <property type="entry name" value="MEMBRANE PROTEIN YDGH-RELATED"/>
    <property type="match status" value="1"/>
</dbReference>